<comment type="caution">
    <text evidence="2">The sequence shown here is derived from an EMBL/GenBank/DDBJ whole genome shotgun (WGS) entry which is preliminary data.</text>
</comment>
<dbReference type="GeneID" id="59164433"/>
<evidence type="ECO:0000259" key="1">
    <source>
        <dbReference type="Pfam" id="PF13539"/>
    </source>
</evidence>
<keyword evidence="4" id="KW-1185">Reference proteome</keyword>
<dbReference type="Proteomes" id="UP000652720">
    <property type="component" value="Unassembled WGS sequence"/>
</dbReference>
<dbReference type="Gene3D" id="3.30.1380.10">
    <property type="match status" value="1"/>
</dbReference>
<evidence type="ECO:0000313" key="5">
    <source>
        <dbReference type="Proteomes" id="UP000652720"/>
    </source>
</evidence>
<dbReference type="AlphaFoldDB" id="A0AAV4K6H9"/>
<dbReference type="GO" id="GO:0008233">
    <property type="term" value="F:peptidase activity"/>
    <property type="evidence" value="ECO:0007669"/>
    <property type="project" value="InterPro"/>
</dbReference>
<evidence type="ECO:0000313" key="3">
    <source>
        <dbReference type="EMBL" id="GGP30007.1"/>
    </source>
</evidence>
<dbReference type="SUPFAM" id="SSF55166">
    <property type="entry name" value="Hedgehog/DD-peptidase"/>
    <property type="match status" value="1"/>
</dbReference>
<dbReference type="RefSeq" id="WP_017869969.1">
    <property type="nucleotide sequence ID" value="NZ_BMLZ01000018.1"/>
</dbReference>
<dbReference type="Proteomes" id="UP000630135">
    <property type="component" value="Unassembled WGS sequence"/>
</dbReference>
<reference evidence="4" key="3">
    <citation type="journal article" date="2019" name="Int. J. Syst. Evol. Microbiol.">
        <title>The Global Catalogue of Microorganisms (GCM) 10K type strain sequencing project: providing services to taxonomists for standard genome sequencing and annotation.</title>
        <authorList>
            <consortium name="The Broad Institute Genomics Platform"/>
            <consortium name="The Broad Institute Genome Sequencing Center for Infectious Disease"/>
            <person name="Wu L."/>
            <person name="Ma J."/>
        </authorList>
    </citation>
    <scope>NUCLEOTIDE SEQUENCE [LARGE SCALE GENOMIC DNA]</scope>
    <source>
        <strain evidence="4">CGMCC 1.8884</strain>
    </source>
</reference>
<proteinExistence type="predicted"/>
<feature type="domain" description="Peptidase M15C" evidence="1">
    <location>
        <begin position="120"/>
        <end position="177"/>
    </location>
</feature>
<protein>
    <recommendedName>
        <fullName evidence="1">Peptidase M15C domain-containing protein</fullName>
    </recommendedName>
</protein>
<dbReference type="InterPro" id="IPR039561">
    <property type="entry name" value="Peptidase_M15C"/>
</dbReference>
<reference evidence="2" key="4">
    <citation type="submission" date="2023-08" db="EMBL/GenBank/DDBJ databases">
        <authorList>
            <person name="Sun Q."/>
            <person name="Zhou Y."/>
        </authorList>
    </citation>
    <scope>NUCLEOTIDE SEQUENCE</scope>
    <source>
        <strain evidence="3">CGMCC 1.8884</strain>
        <strain evidence="2">CGMCC 1.8885</strain>
    </source>
</reference>
<accession>A0AAV4K6H9</accession>
<organism evidence="2 5">
    <name type="scientific">Deinococcus wulumuqiensis</name>
    <dbReference type="NCBI Taxonomy" id="980427"/>
    <lineage>
        <taxon>Bacteria</taxon>
        <taxon>Thermotogati</taxon>
        <taxon>Deinococcota</taxon>
        <taxon>Deinococci</taxon>
        <taxon>Deinococcales</taxon>
        <taxon>Deinococcaceae</taxon>
        <taxon>Deinococcus</taxon>
    </lineage>
</organism>
<dbReference type="Pfam" id="PF13539">
    <property type="entry name" value="Peptidase_M15_4"/>
    <property type="match status" value="1"/>
</dbReference>
<name>A0AAV4K6H9_9DEIO</name>
<gene>
    <name evidence="3" type="ORF">GCM10008021_16580</name>
    <name evidence="2" type="ORF">GCM10010914_22340</name>
</gene>
<dbReference type="EMBL" id="BMMA01000022">
    <property type="protein sequence ID" value="GGI87386.1"/>
    <property type="molecule type" value="Genomic_DNA"/>
</dbReference>
<sequence length="275" mass="30432">MSNFDFAAAIAARPSGATKGQLVAAYGDPTQGCTRTGKGRFEPSAAFRRNMVKIPLSELPGFPDYAVPGTKISGVTFHRSVAPVFVATWAELHRRGLTGRLRTYDGATTYRHMLWNYSNPVSLHAYGAAIDFDARWNGYGIPHNQMQIDRDVVKCFEECGWEWGGRWGRSDGMHFQWTDPLPGVRQPEWRDAMAAGAPPKQRPTPAPPPDAVPGTHYLYGRCRVPYPKGQLVQEDAYRWASVATDAQGRVLLGPDGLARVVLFDDERATKKGLVK</sequence>
<evidence type="ECO:0000313" key="2">
    <source>
        <dbReference type="EMBL" id="GGI87386.1"/>
    </source>
</evidence>
<dbReference type="EMBL" id="BMLZ01000018">
    <property type="protein sequence ID" value="GGP30007.1"/>
    <property type="molecule type" value="Genomic_DNA"/>
</dbReference>
<evidence type="ECO:0000313" key="4">
    <source>
        <dbReference type="Proteomes" id="UP000630135"/>
    </source>
</evidence>
<reference evidence="2" key="2">
    <citation type="journal article" date="2014" name="Int. J. Syst. Evol. Microbiol.">
        <title>Complete genome sequence of Corynebacterium casei LMG S-19264T (=DSM 44701T), isolated from a smear-ripened cheese.</title>
        <authorList>
            <consortium name="US DOE Joint Genome Institute (JGI-PGF)"/>
            <person name="Walter F."/>
            <person name="Albersmeier A."/>
            <person name="Kalinowski J."/>
            <person name="Ruckert C."/>
        </authorList>
    </citation>
    <scope>NUCLEOTIDE SEQUENCE</scope>
    <source>
        <strain evidence="2">CGMCC 1.8885</strain>
    </source>
</reference>
<dbReference type="InterPro" id="IPR009045">
    <property type="entry name" value="Zn_M74/Hedgehog-like"/>
</dbReference>
<reference evidence="3" key="1">
    <citation type="journal article" date="2014" name="Int. J. Syst. Evol. Microbiol.">
        <title>Complete genome of a new Firmicutes species belonging to the dominant human colonic microbiota ('Ruminococcus bicirculans') reveals two chromosomes and a selective capacity to utilize plant glucans.</title>
        <authorList>
            <consortium name="NISC Comparative Sequencing Program"/>
            <person name="Wegmann U."/>
            <person name="Louis P."/>
            <person name="Goesmann A."/>
            <person name="Henrissat B."/>
            <person name="Duncan S.H."/>
            <person name="Flint H.J."/>
        </authorList>
    </citation>
    <scope>NUCLEOTIDE SEQUENCE</scope>
    <source>
        <strain evidence="3">CGMCC 1.8884</strain>
    </source>
</reference>